<dbReference type="InterPro" id="IPR019268">
    <property type="entry name" value="DUF2278"/>
</dbReference>
<dbReference type="Pfam" id="PF10042">
    <property type="entry name" value="DUF2278"/>
    <property type="match status" value="1"/>
</dbReference>
<reference evidence="1" key="1">
    <citation type="submission" date="2024-01" db="EMBL/GenBank/DDBJ databases">
        <title>Sequencing the genomes of a sandfly, Sergentomyia squamirostris, and its two endosymbionts.</title>
        <authorList>
            <person name="Itokawa K."/>
            <person name="Sanjoba C."/>
        </authorList>
    </citation>
    <scope>NUCLEOTIDE SEQUENCE</scope>
    <source>
        <strain evidence="1">RiSSQ</strain>
    </source>
</reference>
<sequence length="229" mass="26095">MLKNYSCLKGIISKDLEDHIKRTMTHHNLIVQANGLDYQVNISTQSDSIPNVKVYYTDQFSNELLTNLDKLGNEGLFSLDKLPYTSRLDYLRSKILKVADLKNMLPKSWQEISALLDQYLICGTKVCILGESYYDSETMQEMPYGLHLRQTYNHLPPRGIHDIHMNQGTSLIMPQSASNGIYQDGAIFVETPDNTNKAFFFKFTEQSLVTDDDGNPLDEQGKSKAWADE</sequence>
<dbReference type="EMBL" id="AP029170">
    <property type="protein sequence ID" value="BFD45618.1"/>
    <property type="molecule type" value="Genomic_DNA"/>
</dbReference>
<name>A0AAT9G700_9RICK</name>
<accession>A0AAT9G700</accession>
<proteinExistence type="predicted"/>
<evidence type="ECO:0000313" key="1">
    <source>
        <dbReference type="EMBL" id="BFD45618.1"/>
    </source>
</evidence>
<dbReference type="AlphaFoldDB" id="A0AAT9G700"/>
<protein>
    <submittedName>
        <fullName evidence="1">YukJ family protein</fullName>
    </submittedName>
</protein>
<gene>
    <name evidence="1" type="ORF">DMENIID0002_02640</name>
</gene>
<organism evidence="1">
    <name type="scientific">Candidatus Tisiphia endosymbiont of Sergentomyia squamirostris</name>
    <dbReference type="NCBI Taxonomy" id="3113639"/>
    <lineage>
        <taxon>Bacteria</taxon>
        <taxon>Pseudomonadati</taxon>
        <taxon>Pseudomonadota</taxon>
        <taxon>Alphaproteobacteria</taxon>
        <taxon>Rickettsiales</taxon>
        <taxon>Rickettsiaceae</taxon>
        <taxon>Rickettsieae</taxon>
        <taxon>Candidatus Tisiphia</taxon>
    </lineage>
</organism>